<name>A0A816GRC6_9BILA</name>
<dbReference type="Proteomes" id="UP000663877">
    <property type="component" value="Unassembled WGS sequence"/>
</dbReference>
<evidence type="ECO:0000313" key="4">
    <source>
        <dbReference type="EMBL" id="CAF1676502.1"/>
    </source>
</evidence>
<dbReference type="Pfam" id="PF01926">
    <property type="entry name" value="MMR_HSR1"/>
    <property type="match status" value="1"/>
</dbReference>
<evidence type="ECO:0000256" key="1">
    <source>
        <dbReference type="SAM" id="MobiDB-lite"/>
    </source>
</evidence>
<dbReference type="Proteomes" id="UP000663832">
    <property type="component" value="Unassembled WGS sequence"/>
</dbReference>
<protein>
    <recommendedName>
        <fullName evidence="2">G domain-containing protein</fullName>
    </recommendedName>
</protein>
<dbReference type="EMBL" id="CAJNOM010007656">
    <property type="protein sequence ID" value="CAF1676502.1"/>
    <property type="molecule type" value="Genomic_DNA"/>
</dbReference>
<comment type="caution">
    <text evidence="4">The sequence shown here is derived from an EMBL/GenBank/DDBJ whole genome shotgun (WGS) entry which is preliminary data.</text>
</comment>
<dbReference type="OrthoDB" id="10050016at2759"/>
<evidence type="ECO:0000259" key="2">
    <source>
        <dbReference type="Pfam" id="PF01926"/>
    </source>
</evidence>
<dbReference type="GO" id="GO:0005525">
    <property type="term" value="F:GTP binding"/>
    <property type="evidence" value="ECO:0007669"/>
    <property type="project" value="InterPro"/>
</dbReference>
<accession>A0A816GRC6</accession>
<gene>
    <name evidence="3" type="ORF">BJG266_LOCUS49218</name>
    <name evidence="4" type="ORF">QVE165_LOCUS66297</name>
</gene>
<dbReference type="SUPFAM" id="SSF52540">
    <property type="entry name" value="P-loop containing nucleoside triphosphate hydrolases"/>
    <property type="match status" value="1"/>
</dbReference>
<dbReference type="CDD" id="cd00882">
    <property type="entry name" value="Ras_like_GTPase"/>
    <property type="match status" value="1"/>
</dbReference>
<feature type="compositionally biased region" description="Basic and acidic residues" evidence="1">
    <location>
        <begin position="33"/>
        <end position="89"/>
    </location>
</feature>
<feature type="domain" description="G" evidence="2">
    <location>
        <begin position="208"/>
        <end position="311"/>
    </location>
</feature>
<keyword evidence="5" id="KW-1185">Reference proteome</keyword>
<dbReference type="InterPro" id="IPR006073">
    <property type="entry name" value="GTP-bd"/>
</dbReference>
<organism evidence="4 5">
    <name type="scientific">Adineta steineri</name>
    <dbReference type="NCBI Taxonomy" id="433720"/>
    <lineage>
        <taxon>Eukaryota</taxon>
        <taxon>Metazoa</taxon>
        <taxon>Spiralia</taxon>
        <taxon>Gnathifera</taxon>
        <taxon>Rotifera</taxon>
        <taxon>Eurotatoria</taxon>
        <taxon>Bdelloidea</taxon>
        <taxon>Adinetida</taxon>
        <taxon>Adinetidae</taxon>
        <taxon>Adineta</taxon>
    </lineage>
</organism>
<dbReference type="EMBL" id="CAJNOI010007224">
    <property type="protein sequence ID" value="CAF1586605.1"/>
    <property type="molecule type" value="Genomic_DNA"/>
</dbReference>
<dbReference type="Gene3D" id="3.40.50.300">
    <property type="entry name" value="P-loop containing nucleotide triphosphate hydrolases"/>
    <property type="match status" value="1"/>
</dbReference>
<sequence length="368" mass="43684">MSMEEMQRKKEAQDNERRAWFVEIENQNQNQKAMEEMQRKKEAQDNEHRTRLEEIENKNQKAMDEIQRKKEAQDNEHRTRLEEIENKNQKVLEEMQRKEEAQKKEHHARLTELQIENEKLMEQIQRKEEAQKEKDLETAARYNELYKRMEQYQEAHKTQMEQMTKLLEDLKKKKLTSFEDIAENDKEAKEAIIKLAKEAKPFEMEGNNIALFGRTSCGKSTMLNKLHGKEVAETGKGETTLKIQSYQATDFVLWDIPGKNDEVSYLSLQYISFFKGLTHRIILVTDTLKENSSMMKLLDAIGLNYDIVVNKMDECDDEEQPKFREKIKEEVQTLELKGVDRIFYVSAKFPAQFPDWLAMVDYLTDPRK</sequence>
<evidence type="ECO:0000313" key="5">
    <source>
        <dbReference type="Proteomes" id="UP000663832"/>
    </source>
</evidence>
<proteinExistence type="predicted"/>
<reference evidence="4" key="1">
    <citation type="submission" date="2021-02" db="EMBL/GenBank/DDBJ databases">
        <authorList>
            <person name="Nowell W R."/>
        </authorList>
    </citation>
    <scope>NUCLEOTIDE SEQUENCE</scope>
</reference>
<dbReference type="AlphaFoldDB" id="A0A816GRC6"/>
<evidence type="ECO:0000313" key="3">
    <source>
        <dbReference type="EMBL" id="CAF1586605.1"/>
    </source>
</evidence>
<feature type="region of interest" description="Disordered" evidence="1">
    <location>
        <begin position="26"/>
        <end position="89"/>
    </location>
</feature>
<dbReference type="InterPro" id="IPR027417">
    <property type="entry name" value="P-loop_NTPase"/>
</dbReference>